<dbReference type="InterPro" id="IPR013974">
    <property type="entry name" value="SAF"/>
</dbReference>
<dbReference type="Pfam" id="PF08666">
    <property type="entry name" value="SAF"/>
    <property type="match status" value="1"/>
</dbReference>
<dbReference type="PANTHER" id="PTHR42966">
    <property type="entry name" value="N-ACETYLNEURAMINATE SYNTHASE"/>
    <property type="match status" value="1"/>
</dbReference>
<dbReference type="AlphaFoldDB" id="A0A1N6EDS3"/>
<evidence type="ECO:0000259" key="1">
    <source>
        <dbReference type="PROSITE" id="PS50844"/>
    </source>
</evidence>
<dbReference type="EMBL" id="FSRC01000001">
    <property type="protein sequence ID" value="SIN81156.1"/>
    <property type="molecule type" value="Genomic_DNA"/>
</dbReference>
<dbReference type="InterPro" id="IPR036732">
    <property type="entry name" value="AFP_Neu5c_C_sf"/>
</dbReference>
<dbReference type="InterPro" id="IPR051690">
    <property type="entry name" value="PseI-like"/>
</dbReference>
<evidence type="ECO:0000313" key="3">
    <source>
        <dbReference type="Proteomes" id="UP000185221"/>
    </source>
</evidence>
<organism evidence="2 3">
    <name type="scientific">Algoriphagus halophilus</name>
    <dbReference type="NCBI Taxonomy" id="226505"/>
    <lineage>
        <taxon>Bacteria</taxon>
        <taxon>Pseudomonadati</taxon>
        <taxon>Bacteroidota</taxon>
        <taxon>Cytophagia</taxon>
        <taxon>Cytophagales</taxon>
        <taxon>Cyclobacteriaceae</taxon>
        <taxon>Algoriphagus</taxon>
    </lineage>
</organism>
<reference evidence="3" key="1">
    <citation type="submission" date="2016-11" db="EMBL/GenBank/DDBJ databases">
        <authorList>
            <person name="Varghese N."/>
            <person name="Submissions S."/>
        </authorList>
    </citation>
    <scope>NUCLEOTIDE SEQUENCE [LARGE SCALE GENOMIC DNA]</scope>
    <source>
        <strain evidence="3">DSM 15292</strain>
    </source>
</reference>
<dbReference type="STRING" id="226505.SAMN05444394_2022"/>
<dbReference type="PROSITE" id="PS50844">
    <property type="entry name" value="AFP_LIKE"/>
    <property type="match status" value="1"/>
</dbReference>
<dbReference type="SUPFAM" id="SSF51269">
    <property type="entry name" value="AFP III-like domain"/>
    <property type="match status" value="1"/>
</dbReference>
<dbReference type="GO" id="GO:0047444">
    <property type="term" value="F:N-acylneuraminate-9-phosphate synthase activity"/>
    <property type="evidence" value="ECO:0007669"/>
    <property type="project" value="TreeGrafter"/>
</dbReference>
<dbReference type="SUPFAM" id="SSF51569">
    <property type="entry name" value="Aldolase"/>
    <property type="match status" value="1"/>
</dbReference>
<keyword evidence="3" id="KW-1185">Reference proteome</keyword>
<dbReference type="InterPro" id="IPR013132">
    <property type="entry name" value="PseI/NeuA/B-like_N"/>
</dbReference>
<dbReference type="OrthoDB" id="9814210at2"/>
<accession>A0A1N6EDS3</accession>
<protein>
    <submittedName>
        <fullName evidence="2">N-acetylneuraminate synthase</fullName>
    </submittedName>
</protein>
<dbReference type="Proteomes" id="UP000185221">
    <property type="component" value="Unassembled WGS sequence"/>
</dbReference>
<dbReference type="RefSeq" id="WP_084560920.1">
    <property type="nucleotide sequence ID" value="NZ_FSRC01000001.1"/>
</dbReference>
<dbReference type="CDD" id="cd11615">
    <property type="entry name" value="SAF_NeuB_like"/>
    <property type="match status" value="1"/>
</dbReference>
<gene>
    <name evidence="2" type="ORF">SAMN05444394_2022</name>
</gene>
<dbReference type="PANTHER" id="PTHR42966:SF1">
    <property type="entry name" value="SIALIC ACID SYNTHASE"/>
    <property type="match status" value="1"/>
</dbReference>
<dbReference type="GO" id="GO:0016051">
    <property type="term" value="P:carbohydrate biosynthetic process"/>
    <property type="evidence" value="ECO:0007669"/>
    <property type="project" value="InterPro"/>
</dbReference>
<dbReference type="Gene3D" id="3.90.1210.10">
    <property type="entry name" value="Antifreeze-like/N-acetylneuraminic acid synthase C-terminal domain"/>
    <property type="match status" value="1"/>
</dbReference>
<sequence length="333" mass="37045">MIIAEIGQAHDGSLGNAHAFIDALAETGVDAVKFQTHIAEAESSSFEPFRVKFSKQDDTRFDYWKRMEFTPEQWKGLKAHCEEKNLKFISSPFSNAAVNLLESIQVESYKIGSGEIGNFLMLEKIARTGKPIMLSSGMSSFEELDKTVDFLRPFGNALSILQCTTAYPTQPEQWGLNVMAELKARYQVPVGFSDHSGDIFACLAAATFGAEIFEFHVVFDKRQFGPDSPASISIDQTKVLCEGIKKIQSALRNPVVKSENQKYSELKVMFGKSLAVNKALPKGHLLTVDDLESKKPGDKGIPASQYQLVLGKELNRNLEKWDFLNSEDLKTDS</sequence>
<dbReference type="InterPro" id="IPR057736">
    <property type="entry name" value="SAF_PseI/NeuA/NeuB"/>
</dbReference>
<dbReference type="InterPro" id="IPR013785">
    <property type="entry name" value="Aldolase_TIM"/>
</dbReference>
<dbReference type="Pfam" id="PF03102">
    <property type="entry name" value="NeuB"/>
    <property type="match status" value="1"/>
</dbReference>
<feature type="domain" description="AFP-like" evidence="1">
    <location>
        <begin position="273"/>
        <end position="332"/>
    </location>
</feature>
<name>A0A1N6EDS3_9BACT</name>
<proteinExistence type="predicted"/>
<dbReference type="InterPro" id="IPR006190">
    <property type="entry name" value="SAF_AFP_Neu5Ac"/>
</dbReference>
<dbReference type="Gene3D" id="3.20.20.70">
    <property type="entry name" value="Aldolase class I"/>
    <property type="match status" value="1"/>
</dbReference>
<evidence type="ECO:0000313" key="2">
    <source>
        <dbReference type="EMBL" id="SIN81156.1"/>
    </source>
</evidence>